<reference evidence="1" key="1">
    <citation type="submission" date="2020-01" db="EMBL/GenBank/DDBJ databases">
        <title>Whole-genome sequencing for Comamonas testosteroni.</title>
        <authorList>
            <person name="Qin Y."/>
            <person name="Rui Y."/>
        </authorList>
    </citation>
    <scope>NUCLEOTIDE SEQUENCE</scope>
    <source>
        <strain evidence="1">NFYY023</strain>
        <plasmid evidence="1">pNFYY023-1</plasmid>
    </source>
</reference>
<dbReference type="PANTHER" id="PTHR35894:SF1">
    <property type="entry name" value="PHOSPHORIBULOKINASE _ URIDINE KINASE FAMILY"/>
    <property type="match status" value="1"/>
</dbReference>
<dbReference type="AlphaFoldDB" id="A0A6H1PZT6"/>
<dbReference type="Pfam" id="PF05621">
    <property type="entry name" value="TniB"/>
    <property type="match status" value="1"/>
</dbReference>
<organism evidence="1">
    <name type="scientific">Comamonas testosteroni</name>
    <name type="common">Pseudomonas testosteroni</name>
    <dbReference type="NCBI Taxonomy" id="285"/>
    <lineage>
        <taxon>Bacteria</taxon>
        <taxon>Pseudomonadati</taxon>
        <taxon>Pseudomonadota</taxon>
        <taxon>Betaproteobacteria</taxon>
        <taxon>Burkholderiales</taxon>
        <taxon>Comamonadaceae</taxon>
        <taxon>Comamonas</taxon>
    </lineage>
</organism>
<protein>
    <submittedName>
        <fullName evidence="1">AAA family ATPase</fullName>
    </submittedName>
</protein>
<dbReference type="Gene3D" id="3.40.50.300">
    <property type="entry name" value="P-loop containing nucleotide triphosphate hydrolases"/>
    <property type="match status" value="1"/>
</dbReference>
<evidence type="ECO:0000313" key="1">
    <source>
        <dbReference type="EMBL" id="QIZ20167.1"/>
    </source>
</evidence>
<geneLocation type="plasmid" evidence="1">
    <name>pNFYY023-1</name>
</geneLocation>
<dbReference type="EMBL" id="MT011984">
    <property type="protein sequence ID" value="QIZ20167.1"/>
    <property type="molecule type" value="Genomic_DNA"/>
</dbReference>
<name>A0A6H1PZT6_COMTE</name>
<sequence length="321" mass="35530">MKNNTNKVFDQSTQLDAPDEEQLALEARRLNTYSVSALRVAAEADRAFVLFPEAVQTLKALDRLFQLGTEFSTPHGMYLVGPTGSGKTATFKYFRASLPQSALFSHDFAAIGMRVQSRPRVGHVVQGLLNALKYPFTSGSGKQLYLRRFVLFEALKSSRTRLIWLDEAQHLLFSRRASAGGDSETEGTEFLRELVDECNISLVLSGTSELDALPDAAPHLASRISIREEMKNFASDATWVGFVRAFAKQCQSIDLTYVQAPDIAMRLHLATGGNLRAFKRLMTEAILIACDAGQCAANQEIFSSAFQRVFGRATMRSNPFV</sequence>
<keyword evidence="1" id="KW-0614">Plasmid</keyword>
<proteinExistence type="predicted"/>
<dbReference type="SUPFAM" id="SSF52540">
    <property type="entry name" value="P-loop containing nucleoside triphosphate hydrolases"/>
    <property type="match status" value="1"/>
</dbReference>
<dbReference type="InterPro" id="IPR052026">
    <property type="entry name" value="ExeA_AAA_ATPase_DNA-bind"/>
</dbReference>
<dbReference type="InterPro" id="IPR027417">
    <property type="entry name" value="P-loop_NTPase"/>
</dbReference>
<dbReference type="InterPro" id="IPR008868">
    <property type="entry name" value="TniB"/>
</dbReference>
<dbReference type="RefSeq" id="WP_181726908.1">
    <property type="nucleotide sequence ID" value="NZ_MT011984.1"/>
</dbReference>
<dbReference type="PANTHER" id="PTHR35894">
    <property type="entry name" value="GENERAL SECRETION PATHWAY PROTEIN A-RELATED"/>
    <property type="match status" value="1"/>
</dbReference>
<accession>A0A6H1PZT6</accession>